<evidence type="ECO:0000313" key="3">
    <source>
        <dbReference type="Proteomes" id="UP000541444"/>
    </source>
</evidence>
<accession>A0A7J7NCA8</accession>
<dbReference type="AlphaFoldDB" id="A0A7J7NCA8"/>
<organism evidence="2 3">
    <name type="scientific">Kingdonia uniflora</name>
    <dbReference type="NCBI Taxonomy" id="39325"/>
    <lineage>
        <taxon>Eukaryota</taxon>
        <taxon>Viridiplantae</taxon>
        <taxon>Streptophyta</taxon>
        <taxon>Embryophyta</taxon>
        <taxon>Tracheophyta</taxon>
        <taxon>Spermatophyta</taxon>
        <taxon>Magnoliopsida</taxon>
        <taxon>Ranunculales</taxon>
        <taxon>Circaeasteraceae</taxon>
        <taxon>Kingdonia</taxon>
    </lineage>
</organism>
<dbReference type="Proteomes" id="UP000541444">
    <property type="component" value="Unassembled WGS sequence"/>
</dbReference>
<feature type="compositionally biased region" description="Polar residues" evidence="1">
    <location>
        <begin position="82"/>
        <end position="113"/>
    </location>
</feature>
<comment type="caution">
    <text evidence="2">The sequence shown here is derived from an EMBL/GenBank/DDBJ whole genome shotgun (WGS) entry which is preliminary data.</text>
</comment>
<dbReference type="OrthoDB" id="361835at2759"/>
<dbReference type="PANTHER" id="PTHR33828">
    <property type="entry name" value="OS05G0596200 PROTEIN"/>
    <property type="match status" value="1"/>
</dbReference>
<evidence type="ECO:0000256" key="1">
    <source>
        <dbReference type="SAM" id="MobiDB-lite"/>
    </source>
</evidence>
<dbReference type="PANTHER" id="PTHR33828:SF1">
    <property type="entry name" value="OS05G0596200 PROTEIN"/>
    <property type="match status" value="1"/>
</dbReference>
<evidence type="ECO:0000313" key="2">
    <source>
        <dbReference type="EMBL" id="KAF6164488.1"/>
    </source>
</evidence>
<sequence>MAMLNVYTVVDAVILAKESGNQIQNDFYNGSSNNNIFSSSDTLSRGRRWGSVLGVVWMMEHGLLSPDRAKRAYDRKLKRQQQIRTGTPNKSSPKLERPQSSQKQQVTKNGSSNVKRKIMNGSDDEGVFPVKRTKVKA</sequence>
<feature type="region of interest" description="Disordered" evidence="1">
    <location>
        <begin position="75"/>
        <end position="137"/>
    </location>
</feature>
<proteinExistence type="predicted"/>
<reference evidence="2 3" key="1">
    <citation type="journal article" date="2020" name="IScience">
        <title>Genome Sequencing of the Endangered Kingdonia uniflora (Circaeasteraceae, Ranunculales) Reveals Potential Mechanisms of Evolutionary Specialization.</title>
        <authorList>
            <person name="Sun Y."/>
            <person name="Deng T."/>
            <person name="Zhang A."/>
            <person name="Moore M.J."/>
            <person name="Landis J.B."/>
            <person name="Lin N."/>
            <person name="Zhang H."/>
            <person name="Zhang X."/>
            <person name="Huang J."/>
            <person name="Zhang X."/>
            <person name="Sun H."/>
            <person name="Wang H."/>
        </authorList>
    </citation>
    <scope>NUCLEOTIDE SEQUENCE [LARGE SCALE GENOMIC DNA]</scope>
    <source>
        <strain evidence="2">TB1705</strain>
        <tissue evidence="2">Leaf</tissue>
    </source>
</reference>
<gene>
    <name evidence="2" type="ORF">GIB67_025314</name>
</gene>
<keyword evidence="3" id="KW-1185">Reference proteome</keyword>
<dbReference type="EMBL" id="JACGCM010000926">
    <property type="protein sequence ID" value="KAF6164488.1"/>
    <property type="molecule type" value="Genomic_DNA"/>
</dbReference>
<protein>
    <submittedName>
        <fullName evidence="2">Uncharacterized protein</fullName>
    </submittedName>
</protein>
<name>A0A7J7NCA8_9MAGN</name>